<keyword evidence="1" id="KW-0175">Coiled coil</keyword>
<reference evidence="2" key="1">
    <citation type="submission" date="2020-09" db="EMBL/GenBank/DDBJ databases">
        <authorList>
            <person name="Kim M.K."/>
        </authorList>
    </citation>
    <scope>NUCLEOTIDE SEQUENCE</scope>
    <source>
        <strain evidence="2">BT704</strain>
    </source>
</reference>
<dbReference type="RefSeq" id="WP_191038749.1">
    <property type="nucleotide sequence ID" value="NZ_JACXAA010000003.1"/>
</dbReference>
<organism evidence="2 3">
    <name type="scientific">Spirosoma validum</name>
    <dbReference type="NCBI Taxonomy" id="2771355"/>
    <lineage>
        <taxon>Bacteria</taxon>
        <taxon>Pseudomonadati</taxon>
        <taxon>Bacteroidota</taxon>
        <taxon>Cytophagia</taxon>
        <taxon>Cytophagales</taxon>
        <taxon>Cytophagaceae</taxon>
        <taxon>Spirosoma</taxon>
    </lineage>
</organism>
<comment type="caution">
    <text evidence="2">The sequence shown here is derived from an EMBL/GenBank/DDBJ whole genome shotgun (WGS) entry which is preliminary data.</text>
</comment>
<feature type="coiled-coil region" evidence="1">
    <location>
        <begin position="11"/>
        <end position="45"/>
    </location>
</feature>
<evidence type="ECO:0000313" key="2">
    <source>
        <dbReference type="EMBL" id="MBD2753112.1"/>
    </source>
</evidence>
<proteinExistence type="predicted"/>
<evidence type="ECO:0000256" key="1">
    <source>
        <dbReference type="SAM" id="Coils"/>
    </source>
</evidence>
<sequence length="49" mass="5620">MAKDIDLAAENTRLKLLVKQKDKAISKLEQNLQDSQQKNKVLALELKKK</sequence>
<evidence type="ECO:0000313" key="3">
    <source>
        <dbReference type="Proteomes" id="UP000653797"/>
    </source>
</evidence>
<dbReference type="Proteomes" id="UP000653797">
    <property type="component" value="Unassembled WGS sequence"/>
</dbReference>
<gene>
    <name evidence="2" type="ORF">IC230_09460</name>
</gene>
<protein>
    <submittedName>
        <fullName evidence="2">Uncharacterized protein</fullName>
    </submittedName>
</protein>
<keyword evidence="3" id="KW-1185">Reference proteome</keyword>
<accession>A0A927GCU6</accession>
<dbReference type="AlphaFoldDB" id="A0A927GCU6"/>
<name>A0A927GCU6_9BACT</name>
<dbReference type="EMBL" id="JACXAA010000003">
    <property type="protein sequence ID" value="MBD2753112.1"/>
    <property type="molecule type" value="Genomic_DNA"/>
</dbReference>